<dbReference type="Pfam" id="PF04542">
    <property type="entry name" value="Sigma70_r2"/>
    <property type="match status" value="1"/>
</dbReference>
<dbReference type="InterPro" id="IPR007627">
    <property type="entry name" value="RNA_pol_sigma70_r2"/>
</dbReference>
<feature type="domain" description="RNA polymerase sigma-70 region 4" evidence="6">
    <location>
        <begin position="161"/>
        <end position="206"/>
    </location>
</feature>
<keyword evidence="4" id="KW-0804">Transcription</keyword>
<dbReference type="SUPFAM" id="SSF88946">
    <property type="entry name" value="Sigma2 domain of RNA polymerase sigma factors"/>
    <property type="match status" value="1"/>
</dbReference>
<evidence type="ECO:0000313" key="8">
    <source>
        <dbReference type="Proteomes" id="UP000192391"/>
    </source>
</evidence>
<sequence>MFYFERGLCLQKNKKTVDYTALDALVKRGQRGDKAAMEALLMAFKPMLWSVVGRYVYNREELEDAYQEACAVFIEGVRDFALDARVYFQTFMQGRLVHYFLKRREGRFSTSLAGTLSLDRPVEGADGAVALIELILDEKADVEGACVAAEQRKALLRAYRKLSPGQREVLRFQYLEKGTLSALAAQKGVSPAAITQTHKRALAALKRHL</sequence>
<dbReference type="InterPro" id="IPR014284">
    <property type="entry name" value="RNA_pol_sigma-70_dom"/>
</dbReference>
<dbReference type="EMBL" id="CP019962">
    <property type="protein sequence ID" value="ARD67567.1"/>
    <property type="molecule type" value="Genomic_DNA"/>
</dbReference>
<dbReference type="NCBIfam" id="TIGR02937">
    <property type="entry name" value="sigma70-ECF"/>
    <property type="match status" value="1"/>
</dbReference>
<evidence type="ECO:0000256" key="3">
    <source>
        <dbReference type="ARBA" id="ARBA00023125"/>
    </source>
</evidence>
<evidence type="ECO:0000259" key="6">
    <source>
        <dbReference type="Pfam" id="PF04545"/>
    </source>
</evidence>
<dbReference type="Pfam" id="PF04545">
    <property type="entry name" value="Sigma70_r4"/>
    <property type="match status" value="1"/>
</dbReference>
<dbReference type="PANTHER" id="PTHR30385">
    <property type="entry name" value="SIGMA FACTOR F FLAGELLAR"/>
    <property type="match status" value="1"/>
</dbReference>
<evidence type="ECO:0008006" key="9">
    <source>
        <dbReference type="Google" id="ProtNLM"/>
    </source>
</evidence>
<keyword evidence="1" id="KW-0805">Transcription regulation</keyword>
<evidence type="ECO:0000259" key="5">
    <source>
        <dbReference type="Pfam" id="PF04542"/>
    </source>
</evidence>
<evidence type="ECO:0000256" key="4">
    <source>
        <dbReference type="ARBA" id="ARBA00023163"/>
    </source>
</evidence>
<dbReference type="GO" id="GO:0003677">
    <property type="term" value="F:DNA binding"/>
    <property type="evidence" value="ECO:0007669"/>
    <property type="project" value="UniProtKB-KW"/>
</dbReference>
<reference evidence="8" key="1">
    <citation type="journal article" date="2017" name="Sci. Rep.">
        <title>Determination of the Genome and Primary Transcriptome of Syngas Fermenting Eubacterium limosum ATCC 8486.</title>
        <authorList>
            <person name="Song Y."/>
            <person name="Shin J."/>
            <person name="Jeong Y."/>
            <person name="Jin S."/>
            <person name="Lee J.K."/>
            <person name="Kim D.R."/>
            <person name="Kim S.C."/>
            <person name="Cho S."/>
            <person name="Cho B.K."/>
        </authorList>
    </citation>
    <scope>NUCLEOTIDE SEQUENCE [LARGE SCALE GENOMIC DNA]</scope>
    <source>
        <strain evidence="8">ATCC 8486</strain>
    </source>
</reference>
<proteinExistence type="predicted"/>
<name>A0AAC9QXL1_EUBLI</name>
<protein>
    <recommendedName>
        <fullName evidence="9">Sigma-70 family RNA polymerase sigma factor</fullName>
    </recommendedName>
</protein>
<dbReference type="Gene3D" id="1.10.1740.10">
    <property type="match status" value="1"/>
</dbReference>
<evidence type="ECO:0000256" key="2">
    <source>
        <dbReference type="ARBA" id="ARBA00023082"/>
    </source>
</evidence>
<dbReference type="Proteomes" id="UP000192391">
    <property type="component" value="Chromosome"/>
</dbReference>
<dbReference type="GO" id="GO:0006352">
    <property type="term" value="P:DNA-templated transcription initiation"/>
    <property type="evidence" value="ECO:0007669"/>
    <property type="project" value="InterPro"/>
</dbReference>
<keyword evidence="3" id="KW-0238">DNA-binding</keyword>
<dbReference type="InterPro" id="IPR013324">
    <property type="entry name" value="RNA_pol_sigma_r3/r4-like"/>
</dbReference>
<organism evidence="7 8">
    <name type="scientific">Eubacterium limosum</name>
    <dbReference type="NCBI Taxonomy" id="1736"/>
    <lineage>
        <taxon>Bacteria</taxon>
        <taxon>Bacillati</taxon>
        <taxon>Bacillota</taxon>
        <taxon>Clostridia</taxon>
        <taxon>Eubacteriales</taxon>
        <taxon>Eubacteriaceae</taxon>
        <taxon>Eubacterium</taxon>
    </lineage>
</organism>
<dbReference type="InterPro" id="IPR007630">
    <property type="entry name" value="RNA_pol_sigma70_r4"/>
</dbReference>
<dbReference type="Gene3D" id="1.20.140.160">
    <property type="match status" value="1"/>
</dbReference>
<dbReference type="AlphaFoldDB" id="A0AAC9QXL1"/>
<evidence type="ECO:0000313" key="7">
    <source>
        <dbReference type="EMBL" id="ARD67567.1"/>
    </source>
</evidence>
<dbReference type="KEGG" id="elim:B2M23_19380"/>
<dbReference type="InterPro" id="IPR013325">
    <property type="entry name" value="RNA_pol_sigma_r2"/>
</dbReference>
<evidence type="ECO:0000256" key="1">
    <source>
        <dbReference type="ARBA" id="ARBA00023015"/>
    </source>
</evidence>
<keyword evidence="2" id="KW-0731">Sigma factor</keyword>
<dbReference type="SUPFAM" id="SSF88659">
    <property type="entry name" value="Sigma3 and sigma4 domains of RNA polymerase sigma factors"/>
    <property type="match status" value="1"/>
</dbReference>
<accession>A0AAC9QXL1</accession>
<feature type="domain" description="RNA polymerase sigma-70 region 2" evidence="5">
    <location>
        <begin position="41"/>
        <end position="103"/>
    </location>
</feature>
<gene>
    <name evidence="7" type="ORF">B2M23_19380</name>
</gene>
<dbReference type="GO" id="GO:0016987">
    <property type="term" value="F:sigma factor activity"/>
    <property type="evidence" value="ECO:0007669"/>
    <property type="project" value="UniProtKB-KW"/>
</dbReference>